<reference evidence="1 2" key="1">
    <citation type="submission" date="2011-02" db="EMBL/GenBank/DDBJ databases">
        <title>The Genome Sequence of Sphaeroforma arctica JP610.</title>
        <authorList>
            <consortium name="The Broad Institute Genome Sequencing Platform"/>
            <person name="Russ C."/>
            <person name="Cuomo C."/>
            <person name="Young S.K."/>
            <person name="Zeng Q."/>
            <person name="Gargeya S."/>
            <person name="Alvarado L."/>
            <person name="Berlin A."/>
            <person name="Chapman S.B."/>
            <person name="Chen Z."/>
            <person name="Freedman E."/>
            <person name="Gellesch M."/>
            <person name="Goldberg J."/>
            <person name="Griggs A."/>
            <person name="Gujja S."/>
            <person name="Heilman E."/>
            <person name="Heiman D."/>
            <person name="Howarth C."/>
            <person name="Mehta T."/>
            <person name="Neiman D."/>
            <person name="Pearson M."/>
            <person name="Roberts A."/>
            <person name="Saif S."/>
            <person name="Shea T."/>
            <person name="Shenoy N."/>
            <person name="Sisk P."/>
            <person name="Stolte C."/>
            <person name="Sykes S."/>
            <person name="White J."/>
            <person name="Yandava C."/>
            <person name="Burger G."/>
            <person name="Gray M.W."/>
            <person name="Holland P.W.H."/>
            <person name="King N."/>
            <person name="Lang F.B.F."/>
            <person name="Roger A.J."/>
            <person name="Ruiz-Trillo I."/>
            <person name="Haas B."/>
            <person name="Nusbaum C."/>
            <person name="Birren B."/>
        </authorList>
    </citation>
    <scope>NUCLEOTIDE SEQUENCE [LARGE SCALE GENOMIC DNA]</scope>
    <source>
        <strain evidence="1 2">JP610</strain>
    </source>
</reference>
<dbReference type="OrthoDB" id="342190at2759"/>
<dbReference type="GO" id="GO:0010521">
    <property type="term" value="F:telomerase inhibitor activity"/>
    <property type="evidence" value="ECO:0007669"/>
    <property type="project" value="TreeGrafter"/>
</dbReference>
<dbReference type="InterPro" id="IPR029146">
    <property type="entry name" value="Ten1_animal_plant"/>
</dbReference>
<sequence>MSMQTIKSAEILQISEIRQLADNVDGYSVRTIGKVIAVNLIGDWVTIAHNGWELRIDTSLLEPLAYRENSLYQFIGELQVLKLKNTVPNEARDDGSIALKARIGRCVDGMDLGLYMEALMQRRKYLQADHELMPE</sequence>
<keyword evidence="2" id="KW-1185">Reference proteome</keyword>
<dbReference type="EMBL" id="KQ242091">
    <property type="protein sequence ID" value="KNC80903.1"/>
    <property type="molecule type" value="Genomic_DNA"/>
</dbReference>
<evidence type="ECO:0008006" key="3">
    <source>
        <dbReference type="Google" id="ProtNLM"/>
    </source>
</evidence>
<organism evidence="1 2">
    <name type="scientific">Sphaeroforma arctica JP610</name>
    <dbReference type="NCBI Taxonomy" id="667725"/>
    <lineage>
        <taxon>Eukaryota</taxon>
        <taxon>Ichthyosporea</taxon>
        <taxon>Ichthyophonida</taxon>
        <taxon>Sphaeroforma</taxon>
    </lineage>
</organism>
<dbReference type="RefSeq" id="XP_014154805.1">
    <property type="nucleotide sequence ID" value="XM_014299330.1"/>
</dbReference>
<gene>
    <name evidence="1" type="ORF">SARC_06744</name>
</gene>
<dbReference type="InterPro" id="IPR012340">
    <property type="entry name" value="NA-bd_OB-fold"/>
</dbReference>
<dbReference type="GeneID" id="25907248"/>
<dbReference type="GO" id="GO:1990879">
    <property type="term" value="C:CST complex"/>
    <property type="evidence" value="ECO:0007669"/>
    <property type="project" value="InterPro"/>
</dbReference>
<dbReference type="GO" id="GO:0032211">
    <property type="term" value="P:negative regulation of telomere maintenance via telomerase"/>
    <property type="evidence" value="ECO:0007669"/>
    <property type="project" value="TreeGrafter"/>
</dbReference>
<dbReference type="GO" id="GO:0042162">
    <property type="term" value="F:telomeric DNA binding"/>
    <property type="evidence" value="ECO:0007669"/>
    <property type="project" value="TreeGrafter"/>
</dbReference>
<evidence type="ECO:0000313" key="2">
    <source>
        <dbReference type="Proteomes" id="UP000054560"/>
    </source>
</evidence>
<dbReference type="GO" id="GO:0003697">
    <property type="term" value="F:single-stranded DNA binding"/>
    <property type="evidence" value="ECO:0007669"/>
    <property type="project" value="InterPro"/>
</dbReference>
<dbReference type="PANTHER" id="PTHR33905">
    <property type="entry name" value="CST COMPLEX SUBUNIT TEN1"/>
    <property type="match status" value="1"/>
</dbReference>
<dbReference type="Proteomes" id="UP000054560">
    <property type="component" value="Unassembled WGS sequence"/>
</dbReference>
<dbReference type="AlphaFoldDB" id="A0A0L0FY61"/>
<accession>A0A0L0FY61</accession>
<evidence type="ECO:0000313" key="1">
    <source>
        <dbReference type="EMBL" id="KNC80903.1"/>
    </source>
</evidence>
<dbReference type="PANTHER" id="PTHR33905:SF1">
    <property type="entry name" value="CST COMPLEX SUBUNIT TEN1"/>
    <property type="match status" value="1"/>
</dbReference>
<dbReference type="Gene3D" id="2.40.50.140">
    <property type="entry name" value="Nucleic acid-binding proteins"/>
    <property type="match status" value="1"/>
</dbReference>
<name>A0A0L0FY61_9EUKA</name>
<protein>
    <recommendedName>
        <fullName evidence="3">CST complex subunit Stn1 N-terminal domain-containing protein</fullName>
    </recommendedName>
</protein>
<proteinExistence type="predicted"/>
<dbReference type="STRING" id="667725.A0A0L0FY61"/>
<dbReference type="Pfam" id="PF15490">
    <property type="entry name" value="Ten1_2"/>
    <property type="match status" value="1"/>
</dbReference>
<dbReference type="eggNOG" id="ENOG502S4ES">
    <property type="taxonomic scope" value="Eukaryota"/>
</dbReference>